<dbReference type="FunCoup" id="A2DBI7">
    <property type="interactions" value="60"/>
</dbReference>
<dbReference type="InParanoid" id="A2DBI7"/>
<dbReference type="InterPro" id="IPR035983">
    <property type="entry name" value="Hect_E3_ubiquitin_ligase"/>
</dbReference>
<reference evidence="7" key="2">
    <citation type="journal article" date="2007" name="Science">
        <title>Draft genome sequence of the sexually transmitted pathogen Trichomonas vaginalis.</title>
        <authorList>
            <person name="Carlton J.M."/>
            <person name="Hirt R.P."/>
            <person name="Silva J.C."/>
            <person name="Delcher A.L."/>
            <person name="Schatz M."/>
            <person name="Zhao Q."/>
            <person name="Wortman J.R."/>
            <person name="Bidwell S.L."/>
            <person name="Alsmark U.C.M."/>
            <person name="Besteiro S."/>
            <person name="Sicheritz-Ponten T."/>
            <person name="Noel C.J."/>
            <person name="Dacks J.B."/>
            <person name="Foster P.G."/>
            <person name="Simillion C."/>
            <person name="Van de Peer Y."/>
            <person name="Miranda-Saavedra D."/>
            <person name="Barton G.J."/>
            <person name="Westrop G.D."/>
            <person name="Mueller S."/>
            <person name="Dessi D."/>
            <person name="Fiori P.L."/>
            <person name="Ren Q."/>
            <person name="Paulsen I."/>
            <person name="Zhang H."/>
            <person name="Bastida-Corcuera F.D."/>
            <person name="Simoes-Barbosa A."/>
            <person name="Brown M.T."/>
            <person name="Hayes R.D."/>
            <person name="Mukherjee M."/>
            <person name="Okumura C.Y."/>
            <person name="Schneider R."/>
            <person name="Smith A.J."/>
            <person name="Vanacova S."/>
            <person name="Villalvazo M."/>
            <person name="Haas B.J."/>
            <person name="Pertea M."/>
            <person name="Feldblyum T.V."/>
            <person name="Utterback T.R."/>
            <person name="Shu C.L."/>
            <person name="Osoegawa K."/>
            <person name="de Jong P.J."/>
            <person name="Hrdy I."/>
            <person name="Horvathova L."/>
            <person name="Zubacova Z."/>
            <person name="Dolezal P."/>
            <person name="Malik S.B."/>
            <person name="Logsdon J.M. Jr."/>
            <person name="Henze K."/>
            <person name="Gupta A."/>
            <person name="Wang C.C."/>
            <person name="Dunne R.L."/>
            <person name="Upcroft J.A."/>
            <person name="Upcroft P."/>
            <person name="White O."/>
            <person name="Salzberg S.L."/>
            <person name="Tang P."/>
            <person name="Chiu C.-H."/>
            <person name="Lee Y.-S."/>
            <person name="Embley T.M."/>
            <person name="Coombs G.H."/>
            <person name="Mottram J.C."/>
            <person name="Tachezy J."/>
            <person name="Fraser-Liggett C.M."/>
            <person name="Johnson P.J."/>
        </authorList>
    </citation>
    <scope>NUCLEOTIDE SEQUENCE [LARGE SCALE GENOMIC DNA]</scope>
    <source>
        <strain evidence="7">G3</strain>
    </source>
</reference>
<dbReference type="PANTHER" id="PTHR45700">
    <property type="entry name" value="UBIQUITIN-PROTEIN LIGASE E3C"/>
    <property type="match status" value="1"/>
</dbReference>
<dbReference type="PROSITE" id="PS50237">
    <property type="entry name" value="HECT"/>
    <property type="match status" value="1"/>
</dbReference>
<dbReference type="GO" id="GO:0061630">
    <property type="term" value="F:ubiquitin protein ligase activity"/>
    <property type="evidence" value="ECO:0007669"/>
    <property type="project" value="UniProtKB-EC"/>
</dbReference>
<dbReference type="SUPFAM" id="SSF56204">
    <property type="entry name" value="Hect, E3 ligase catalytic domain"/>
    <property type="match status" value="1"/>
</dbReference>
<keyword evidence="3" id="KW-0808">Transferase</keyword>
<keyword evidence="4 5" id="KW-0833">Ubl conjugation pathway</keyword>
<dbReference type="VEuPathDB" id="TrichDB:TVAGG3_0382150"/>
<dbReference type="EMBL" id="DS113185">
    <property type="protein sequence ID" value="EAY22190.1"/>
    <property type="molecule type" value="Genomic_DNA"/>
</dbReference>
<dbReference type="Pfam" id="PF16558">
    <property type="entry name" value="AZUL"/>
    <property type="match status" value="1"/>
</dbReference>
<gene>
    <name evidence="7" type="ORF">TVAG_093640</name>
</gene>
<dbReference type="Proteomes" id="UP000001542">
    <property type="component" value="Unassembled WGS sequence"/>
</dbReference>
<dbReference type="STRING" id="5722.A2DBI7"/>
<dbReference type="InterPro" id="IPR044611">
    <property type="entry name" value="E3A/B/C-like"/>
</dbReference>
<comment type="catalytic activity">
    <reaction evidence="1">
        <text>S-ubiquitinyl-[E2 ubiquitin-conjugating enzyme]-L-cysteine + [acceptor protein]-L-lysine = [E2 ubiquitin-conjugating enzyme]-L-cysteine + N(6)-ubiquitinyl-[acceptor protein]-L-lysine.</text>
        <dbReference type="EC" id="2.3.2.26"/>
    </reaction>
</comment>
<feature type="active site" description="Glycyl thioester intermediate" evidence="5">
    <location>
        <position position="633"/>
    </location>
</feature>
<dbReference type="Pfam" id="PF00632">
    <property type="entry name" value="HECT"/>
    <property type="match status" value="1"/>
</dbReference>
<keyword evidence="8" id="KW-1185">Reference proteome</keyword>
<sequence length="665" mass="76138">MSYDDIFVQYYYQITHGCESVNCKNPYCMSCSSFHHPENPTLLAVNLAENHFSKDNLCSSLSYLITEPRIMLPLARAQGFFNQYITDQKISDENAQGLESVLSDDKAFPYIFLSDDSELEQDDLLISDSLIVSFIKMHQRQPNYFIEYESKFTPVLKKILLDKSDTLRNVRAHIMLFLFPELISNSIADISRSIAEFSTEKLNVFIESMIRIPNMFKHMVELTKSALDIACDQKVKPHSAILHSLTSFIEILAYVNSQLPMQLTQSKFFSEKLCSIISPEMEFQLIKDGNFSYLSTPSVLTHIFRANLISKETAFMNFLNNNRKRTISIRRSHVLEDALNSFSKLSQHELHEQISIQFEGEKGVDDGGVFKELVYILTNELIKPDLKLFQETKTGYWFVPGGDQKLLKLFGIIVGLAITNQLILPVRFPKIFYKKFARTQVTINDFEQYDPSIAQSFKMLRNIAKSGGDVKDAEINFVFTKSDKGEVELKEGGSNIVVDNDSVEEYIRLYIDYVANKSIEKEFEAFFSGYNDVCDIPIVSLLSSRDLELCVSGEETYNWIELQQSAGYNGYDKSSKSVQYLWEIFMKMDETKKKAFLRFVTGSDRAPMGGLKKVIIYIHYSGDTNLLPTAHTCKSILVLPDYQDKEKLEKAMNICIENAEGLFLI</sequence>
<dbReference type="VEuPathDB" id="TrichDB:TVAG_093640"/>
<dbReference type="OrthoDB" id="8068875at2759"/>
<proteinExistence type="predicted"/>
<dbReference type="EC" id="2.3.2.26" evidence="2"/>
<dbReference type="GO" id="GO:0016874">
    <property type="term" value="F:ligase activity"/>
    <property type="evidence" value="ECO:0007669"/>
    <property type="project" value="UniProtKB-KW"/>
</dbReference>
<dbReference type="Gene3D" id="3.30.2410.10">
    <property type="entry name" value="Hect, E3 ligase catalytic domain"/>
    <property type="match status" value="1"/>
</dbReference>
<evidence type="ECO:0000256" key="5">
    <source>
        <dbReference type="PROSITE-ProRule" id="PRU00104"/>
    </source>
</evidence>
<dbReference type="eggNOG" id="KOG0941">
    <property type="taxonomic scope" value="Eukaryota"/>
</dbReference>
<keyword evidence="7" id="KW-0436">Ligase</keyword>
<dbReference type="Gene3D" id="3.90.1750.10">
    <property type="entry name" value="Hect, E3 ligase catalytic domains"/>
    <property type="match status" value="1"/>
</dbReference>
<dbReference type="GO" id="GO:0000209">
    <property type="term" value="P:protein polyubiquitination"/>
    <property type="evidence" value="ECO:0007669"/>
    <property type="project" value="InterPro"/>
</dbReference>
<dbReference type="InterPro" id="IPR042556">
    <property type="entry name" value="AZUL_sf"/>
</dbReference>
<evidence type="ECO:0000256" key="4">
    <source>
        <dbReference type="ARBA" id="ARBA00022786"/>
    </source>
</evidence>
<protein>
    <recommendedName>
        <fullName evidence="2">HECT-type E3 ubiquitin transferase</fullName>
        <ecNumber evidence="2">2.3.2.26</ecNumber>
    </recommendedName>
</protein>
<dbReference type="FunFam" id="3.30.2410.10:FF:000003">
    <property type="entry name" value="probable E3 ubiquitin-protein ligase HERC4 isoform X1"/>
    <property type="match status" value="1"/>
</dbReference>
<reference evidence="7" key="1">
    <citation type="submission" date="2006-10" db="EMBL/GenBank/DDBJ databases">
        <authorList>
            <person name="Amadeo P."/>
            <person name="Zhao Q."/>
            <person name="Wortman J."/>
            <person name="Fraser-Liggett C."/>
            <person name="Carlton J."/>
        </authorList>
    </citation>
    <scope>NUCLEOTIDE SEQUENCE</scope>
    <source>
        <strain evidence="7">G3</strain>
    </source>
</reference>
<evidence type="ECO:0000256" key="2">
    <source>
        <dbReference type="ARBA" id="ARBA00012485"/>
    </source>
</evidence>
<evidence type="ECO:0000313" key="8">
    <source>
        <dbReference type="Proteomes" id="UP000001542"/>
    </source>
</evidence>
<feature type="domain" description="HECT" evidence="6">
    <location>
        <begin position="346"/>
        <end position="665"/>
    </location>
</feature>
<evidence type="ECO:0000256" key="3">
    <source>
        <dbReference type="ARBA" id="ARBA00022679"/>
    </source>
</evidence>
<dbReference type="SMART" id="SM00119">
    <property type="entry name" value="HECTc"/>
    <property type="match status" value="1"/>
</dbReference>
<evidence type="ECO:0000256" key="1">
    <source>
        <dbReference type="ARBA" id="ARBA00000885"/>
    </source>
</evidence>
<dbReference type="RefSeq" id="XP_001583176.1">
    <property type="nucleotide sequence ID" value="XM_001583126.1"/>
</dbReference>
<dbReference type="Gene3D" id="6.10.130.10">
    <property type="entry name" value="Ubiquitin-protein ligase E3A, N-terminal zinc-binding domain (AZUL)"/>
    <property type="match status" value="1"/>
</dbReference>
<dbReference type="PANTHER" id="PTHR45700:SF8">
    <property type="entry name" value="HECT-TYPE E3 UBIQUITIN TRANSFERASE"/>
    <property type="match status" value="1"/>
</dbReference>
<dbReference type="AlphaFoldDB" id="A2DBI7"/>
<dbReference type="KEGG" id="tva:5467744"/>
<organism evidence="7 8">
    <name type="scientific">Trichomonas vaginalis (strain ATCC PRA-98 / G3)</name>
    <dbReference type="NCBI Taxonomy" id="412133"/>
    <lineage>
        <taxon>Eukaryota</taxon>
        <taxon>Metamonada</taxon>
        <taxon>Parabasalia</taxon>
        <taxon>Trichomonadida</taxon>
        <taxon>Trichomonadidae</taxon>
        <taxon>Trichomonas</taxon>
    </lineage>
</organism>
<dbReference type="Gene3D" id="3.30.2160.10">
    <property type="entry name" value="Hect, E3 ligase catalytic domain"/>
    <property type="match status" value="1"/>
</dbReference>
<name>A2DBI7_TRIV3</name>
<accession>A2DBI7</accession>
<dbReference type="InterPro" id="IPR032353">
    <property type="entry name" value="AZUL"/>
</dbReference>
<dbReference type="SMR" id="A2DBI7"/>
<evidence type="ECO:0000259" key="6">
    <source>
        <dbReference type="PROSITE" id="PS50237"/>
    </source>
</evidence>
<dbReference type="InterPro" id="IPR000569">
    <property type="entry name" value="HECT_dom"/>
</dbReference>
<evidence type="ECO:0000313" key="7">
    <source>
        <dbReference type="EMBL" id="EAY22190.1"/>
    </source>
</evidence>